<organism evidence="1 2">
    <name type="scientific">Stenotrophomonas tumulicola</name>
    <dbReference type="NCBI Taxonomy" id="1685415"/>
    <lineage>
        <taxon>Bacteria</taxon>
        <taxon>Pseudomonadati</taxon>
        <taxon>Pseudomonadota</taxon>
        <taxon>Gammaproteobacteria</taxon>
        <taxon>Lysobacterales</taxon>
        <taxon>Lysobacteraceae</taxon>
        <taxon>Stenotrophomonas</taxon>
    </lineage>
</organism>
<name>A0A7W3IFV0_9GAMM</name>
<evidence type="ECO:0000313" key="1">
    <source>
        <dbReference type="EMBL" id="MBA8680288.1"/>
    </source>
</evidence>
<gene>
    <name evidence="1" type="ORF">H4O11_00485</name>
</gene>
<dbReference type="InterPro" id="IPR025358">
    <property type="entry name" value="DUF4262"/>
</dbReference>
<comment type="caution">
    <text evidence="1">The sequence shown here is derived from an EMBL/GenBank/DDBJ whole genome shotgun (WGS) entry which is preliminary data.</text>
</comment>
<proteinExistence type="predicted"/>
<protein>
    <submittedName>
        <fullName evidence="1">DUF4262 domain-containing protein</fullName>
    </submittedName>
</protein>
<sequence>MTAPDSSKDRKVIDDIQQHGWHCLHVLPGPDGEVGFSYSIGFQASYSAPEVVIFGLQRSKAHALLGECANLLAAGHQIRTDVEDGEVLAGGYNVVFRSVRAECHDDYLGTAVRHYGPRPLHAVVMFLPDSAHRFPWQPGYGDAPADEALGIV</sequence>
<dbReference type="Pfam" id="PF14081">
    <property type="entry name" value="DUF4262"/>
    <property type="match status" value="1"/>
</dbReference>
<dbReference type="Proteomes" id="UP000547058">
    <property type="component" value="Unassembled WGS sequence"/>
</dbReference>
<keyword evidence="2" id="KW-1185">Reference proteome</keyword>
<accession>A0A7W3IFV0</accession>
<dbReference type="RefSeq" id="WP_182337467.1">
    <property type="nucleotide sequence ID" value="NZ_JACGXS010000001.1"/>
</dbReference>
<evidence type="ECO:0000313" key="2">
    <source>
        <dbReference type="Proteomes" id="UP000547058"/>
    </source>
</evidence>
<dbReference type="EMBL" id="JACGXS010000001">
    <property type="protein sequence ID" value="MBA8680288.1"/>
    <property type="molecule type" value="Genomic_DNA"/>
</dbReference>
<dbReference type="AlphaFoldDB" id="A0A7W3IFV0"/>
<reference evidence="1 2" key="1">
    <citation type="submission" date="2020-08" db="EMBL/GenBank/DDBJ databases">
        <title>Stenotrophomonas tumulicola JCM 30961.</title>
        <authorList>
            <person name="Deng Y."/>
        </authorList>
    </citation>
    <scope>NUCLEOTIDE SEQUENCE [LARGE SCALE GENOMIC DNA]</scope>
    <source>
        <strain evidence="1 2">JCM 30961</strain>
    </source>
</reference>